<sequence>MQSALKTLGTDPPVISEEATISAVPEPETPLTTTGPNDALLQEQLQFLNKVCHDIAKITQAIHM</sequence>
<organism evidence="1 2">
    <name type="scientific">Nibribacter ruber</name>
    <dbReference type="NCBI Taxonomy" id="2698458"/>
    <lineage>
        <taxon>Bacteria</taxon>
        <taxon>Pseudomonadati</taxon>
        <taxon>Bacteroidota</taxon>
        <taxon>Cytophagia</taxon>
        <taxon>Cytophagales</taxon>
        <taxon>Hymenobacteraceae</taxon>
        <taxon>Nibribacter</taxon>
    </lineage>
</organism>
<keyword evidence="2" id="KW-1185">Reference proteome</keyword>
<accession>A0A6P1P4K0</accession>
<gene>
    <name evidence="1" type="ORF">GU926_18335</name>
</gene>
<dbReference type="AlphaFoldDB" id="A0A6P1P4K0"/>
<proteinExistence type="predicted"/>
<evidence type="ECO:0000313" key="1">
    <source>
        <dbReference type="EMBL" id="QHL89285.1"/>
    </source>
</evidence>
<name>A0A6P1P4K0_9BACT</name>
<dbReference type="EMBL" id="CP047897">
    <property type="protein sequence ID" value="QHL89285.1"/>
    <property type="molecule type" value="Genomic_DNA"/>
</dbReference>
<dbReference type="RefSeq" id="WP_160694492.1">
    <property type="nucleotide sequence ID" value="NZ_CP047897.1"/>
</dbReference>
<evidence type="ECO:0000313" key="2">
    <source>
        <dbReference type="Proteomes" id="UP000464214"/>
    </source>
</evidence>
<dbReference type="Proteomes" id="UP000464214">
    <property type="component" value="Chromosome"/>
</dbReference>
<reference evidence="1 2" key="1">
    <citation type="submission" date="2020-01" db="EMBL/GenBank/DDBJ databases">
        <authorList>
            <person name="Kim M."/>
        </authorList>
    </citation>
    <scope>NUCLEOTIDE SEQUENCE [LARGE SCALE GENOMIC DNA]</scope>
    <source>
        <strain evidence="1 2">BT10</strain>
    </source>
</reference>
<protein>
    <submittedName>
        <fullName evidence="1">Uncharacterized protein</fullName>
    </submittedName>
</protein>
<dbReference type="KEGG" id="nib:GU926_18335"/>